<evidence type="ECO:0008006" key="3">
    <source>
        <dbReference type="Google" id="ProtNLM"/>
    </source>
</evidence>
<dbReference type="Proteomes" id="UP001160499">
    <property type="component" value="Unassembled WGS sequence"/>
</dbReference>
<protein>
    <recommendedName>
        <fullName evidence="3">TetR family transcriptional regulator</fullName>
    </recommendedName>
</protein>
<evidence type="ECO:0000313" key="2">
    <source>
        <dbReference type="Proteomes" id="UP001160499"/>
    </source>
</evidence>
<name>A0ABT6LZY9_9ACTN</name>
<sequence length="40" mass="4597">MFALHRIALIVEGWFQPVAPQQIREGYNVMITIFHGLAND</sequence>
<comment type="caution">
    <text evidence="1">The sequence shown here is derived from an EMBL/GenBank/DDBJ whole genome shotgun (WGS) entry which is preliminary data.</text>
</comment>
<reference evidence="1 2" key="1">
    <citation type="submission" date="2023-04" db="EMBL/GenBank/DDBJ databases">
        <title>Forest soil microbial communities from Buena Vista Peninsula, Colon Province, Panama.</title>
        <authorList>
            <person name="Bouskill N."/>
        </authorList>
    </citation>
    <scope>NUCLEOTIDE SEQUENCE [LARGE SCALE GENOMIC DNA]</scope>
    <source>
        <strain evidence="1 2">GGS1</strain>
    </source>
</reference>
<organism evidence="1 2">
    <name type="scientific">Streptomyces pseudovenezuelae</name>
    <dbReference type="NCBI Taxonomy" id="67350"/>
    <lineage>
        <taxon>Bacteria</taxon>
        <taxon>Bacillati</taxon>
        <taxon>Actinomycetota</taxon>
        <taxon>Actinomycetes</taxon>
        <taxon>Kitasatosporales</taxon>
        <taxon>Streptomycetaceae</taxon>
        <taxon>Streptomyces</taxon>
        <taxon>Streptomyces aurantiacus group</taxon>
    </lineage>
</organism>
<accession>A0ABT6LZY9</accession>
<evidence type="ECO:0000313" key="1">
    <source>
        <dbReference type="EMBL" id="MDH6221870.1"/>
    </source>
</evidence>
<proteinExistence type="predicted"/>
<gene>
    <name evidence="1" type="ORF">M2283_009217</name>
</gene>
<keyword evidence="2" id="KW-1185">Reference proteome</keyword>
<dbReference type="RefSeq" id="WP_280882542.1">
    <property type="nucleotide sequence ID" value="NZ_JARXVH010000026.1"/>
</dbReference>
<dbReference type="EMBL" id="JARXVH010000026">
    <property type="protein sequence ID" value="MDH6221870.1"/>
    <property type="molecule type" value="Genomic_DNA"/>
</dbReference>